<feature type="region of interest" description="Disordered" evidence="1">
    <location>
        <begin position="173"/>
        <end position="266"/>
    </location>
</feature>
<gene>
    <name evidence="2" type="ORF">DM02DRAFT_672846</name>
</gene>
<organism evidence="2 3">
    <name type="scientific">Periconia macrospinosa</name>
    <dbReference type="NCBI Taxonomy" id="97972"/>
    <lineage>
        <taxon>Eukaryota</taxon>
        <taxon>Fungi</taxon>
        <taxon>Dikarya</taxon>
        <taxon>Ascomycota</taxon>
        <taxon>Pezizomycotina</taxon>
        <taxon>Dothideomycetes</taxon>
        <taxon>Pleosporomycetidae</taxon>
        <taxon>Pleosporales</taxon>
        <taxon>Massarineae</taxon>
        <taxon>Periconiaceae</taxon>
        <taxon>Periconia</taxon>
    </lineage>
</organism>
<reference evidence="2 3" key="1">
    <citation type="journal article" date="2018" name="Sci. Rep.">
        <title>Comparative genomics provides insights into the lifestyle and reveals functional heterogeneity of dark septate endophytic fungi.</title>
        <authorList>
            <person name="Knapp D.G."/>
            <person name="Nemeth J.B."/>
            <person name="Barry K."/>
            <person name="Hainaut M."/>
            <person name="Henrissat B."/>
            <person name="Johnson J."/>
            <person name="Kuo A."/>
            <person name="Lim J.H.P."/>
            <person name="Lipzen A."/>
            <person name="Nolan M."/>
            <person name="Ohm R.A."/>
            <person name="Tamas L."/>
            <person name="Grigoriev I.V."/>
            <person name="Spatafora J.W."/>
            <person name="Nagy L.G."/>
            <person name="Kovacs G.M."/>
        </authorList>
    </citation>
    <scope>NUCLEOTIDE SEQUENCE [LARGE SCALE GENOMIC DNA]</scope>
    <source>
        <strain evidence="2 3">DSE2036</strain>
    </source>
</reference>
<dbReference type="STRING" id="97972.A0A2V1DPS8"/>
<name>A0A2V1DPS8_9PLEO</name>
<sequence length="398" mass="47881">MGIKSRPRHDSFTDSFPSQKLWDPIATLEIINPARGNITCVGYAPSCGRRCRNPINYGNRESAYELLEALSYIDTSTTNISGKLRQLAQFTLCVRYHQDQDERMVKVWSKQIRQQQRMGIGEEPLLHARQKTKSADFFEAFEQKLREEQEWMKRLQERVECLEKENQRLKYEAEKRREYSDEEKQQKKRNEETQRKKDEETQRRKDEEKRQQEKNEEEELQKKQEEEKQKKSEEQNKRRKEEEAKAKEAREREERNERVRRRAEEMRKMRAQKVKEQADKERQEWHQAWLRYVSQWEQIKKNGTKGTSEKLRETIPWPVKSGNYKDVSEAAIEEFFQKALPQDADSALTLAYMKAECLKWHTDRIPRMFGTIEDETLTRLFNTVAQVVVRLRVEKARK</sequence>
<evidence type="ECO:0000256" key="1">
    <source>
        <dbReference type="SAM" id="MobiDB-lite"/>
    </source>
</evidence>
<dbReference type="Proteomes" id="UP000244855">
    <property type="component" value="Unassembled WGS sequence"/>
</dbReference>
<dbReference type="EMBL" id="KZ805397">
    <property type="protein sequence ID" value="PVH99184.1"/>
    <property type="molecule type" value="Genomic_DNA"/>
</dbReference>
<accession>A0A2V1DPS8</accession>
<evidence type="ECO:0000313" key="3">
    <source>
        <dbReference type="Proteomes" id="UP000244855"/>
    </source>
</evidence>
<dbReference type="AlphaFoldDB" id="A0A2V1DPS8"/>
<evidence type="ECO:0000313" key="2">
    <source>
        <dbReference type="EMBL" id="PVH99184.1"/>
    </source>
</evidence>
<dbReference type="OrthoDB" id="8062037at2759"/>
<keyword evidence="3" id="KW-1185">Reference proteome</keyword>
<protein>
    <submittedName>
        <fullName evidence="2">Uncharacterized protein</fullName>
    </submittedName>
</protein>
<proteinExistence type="predicted"/>